<keyword evidence="3" id="KW-1133">Transmembrane helix</keyword>
<evidence type="ECO:0000256" key="4">
    <source>
        <dbReference type="ARBA" id="ARBA00023136"/>
    </source>
</evidence>
<protein>
    <recommendedName>
        <fullName evidence="6">Multidrug resistance protein MdtA-like barrel-sandwich hybrid domain-containing protein</fullName>
    </recommendedName>
</protein>
<proteinExistence type="predicted"/>
<keyword evidence="2" id="KW-0812">Transmembrane</keyword>
<keyword evidence="4" id="KW-0472">Membrane</keyword>
<evidence type="ECO:0000313" key="7">
    <source>
        <dbReference type="EMBL" id="BDY11806.1"/>
    </source>
</evidence>
<dbReference type="InterPro" id="IPR058625">
    <property type="entry name" value="MdtA-like_BSH"/>
</dbReference>
<sequence>MSKRLGSFIILGLILLFTYMGYDYLHYRSKNAVSDAAFIKSDNISMVGFKVGGKVIEMKKNENEAVRKGELLALIDPVDFITTKEKLIHSIKSLEKSIEAMRLKKIRLEKSLELRRQIAGTDIEILNKEKASLRYTIEAAKTRLKKLDKDVERFEKMLEQKLIASTDYESVKTNRDALADEIEAMEKKYEVLSANRSKVQKAYQLSIVDIHRIKEIEKQIEAQVEQLKAQTKSLEAIENKIGYTKLYAPFDGIVAKKLFDAPHVVEKGSPVYAIADLKTLYCEVLLSEKKLHGVEPGNDVTIKVDAVKGKEYHGKVESIAPTSASTFSLVPRDIASGEFTKLDQRFVVRITLDTIEGLRAGMGATVAIERN</sequence>
<organism evidence="7 8">
    <name type="scientific">Hydrogenimonas cancrithermarum</name>
    <dbReference type="NCBI Taxonomy" id="2993563"/>
    <lineage>
        <taxon>Bacteria</taxon>
        <taxon>Pseudomonadati</taxon>
        <taxon>Campylobacterota</taxon>
        <taxon>Epsilonproteobacteria</taxon>
        <taxon>Campylobacterales</taxon>
        <taxon>Hydrogenimonadaceae</taxon>
        <taxon>Hydrogenimonas</taxon>
    </lineage>
</organism>
<dbReference type="RefSeq" id="WP_286337022.1">
    <property type="nucleotide sequence ID" value="NZ_AP027370.1"/>
</dbReference>
<evidence type="ECO:0000256" key="2">
    <source>
        <dbReference type="ARBA" id="ARBA00022692"/>
    </source>
</evidence>
<dbReference type="InterPro" id="IPR050739">
    <property type="entry name" value="MFP"/>
</dbReference>
<accession>A0ABN6WSL0</accession>
<keyword evidence="5" id="KW-0175">Coiled coil</keyword>
<keyword evidence="8" id="KW-1185">Reference proteome</keyword>
<dbReference type="EMBL" id="AP027370">
    <property type="protein sequence ID" value="BDY11806.1"/>
    <property type="molecule type" value="Genomic_DNA"/>
</dbReference>
<evidence type="ECO:0000256" key="5">
    <source>
        <dbReference type="SAM" id="Coils"/>
    </source>
</evidence>
<dbReference type="PANTHER" id="PTHR30386">
    <property type="entry name" value="MEMBRANE FUSION SUBUNIT OF EMRAB-TOLC MULTIDRUG EFFLUX PUMP"/>
    <property type="match status" value="1"/>
</dbReference>
<evidence type="ECO:0000256" key="3">
    <source>
        <dbReference type="ARBA" id="ARBA00022989"/>
    </source>
</evidence>
<dbReference type="PANTHER" id="PTHR30386:SF26">
    <property type="entry name" value="TRANSPORT PROTEIN COMB"/>
    <property type="match status" value="1"/>
</dbReference>
<evidence type="ECO:0000313" key="8">
    <source>
        <dbReference type="Proteomes" id="UP001321445"/>
    </source>
</evidence>
<name>A0ABN6WSL0_9BACT</name>
<feature type="coiled-coil region" evidence="5">
    <location>
        <begin position="84"/>
        <end position="240"/>
    </location>
</feature>
<dbReference type="Proteomes" id="UP001321445">
    <property type="component" value="Chromosome"/>
</dbReference>
<dbReference type="Pfam" id="PF25917">
    <property type="entry name" value="BSH_RND"/>
    <property type="match status" value="1"/>
</dbReference>
<evidence type="ECO:0000256" key="1">
    <source>
        <dbReference type="ARBA" id="ARBA00004167"/>
    </source>
</evidence>
<dbReference type="Gene3D" id="2.40.30.170">
    <property type="match status" value="1"/>
</dbReference>
<feature type="domain" description="Multidrug resistance protein MdtA-like barrel-sandwich hybrid" evidence="6">
    <location>
        <begin position="46"/>
        <end position="272"/>
    </location>
</feature>
<gene>
    <name evidence="7" type="ORF">HCR_01180</name>
</gene>
<reference evidence="7 8" key="1">
    <citation type="submission" date="2023-03" db="EMBL/GenBank/DDBJ databases">
        <title>Description of Hydrogenimonas sp. ISO32.</title>
        <authorList>
            <person name="Mino S."/>
            <person name="Fukazawa S."/>
            <person name="Sawabe T."/>
        </authorList>
    </citation>
    <scope>NUCLEOTIDE SEQUENCE [LARGE SCALE GENOMIC DNA]</scope>
    <source>
        <strain evidence="7 8">ISO32</strain>
    </source>
</reference>
<comment type="subcellular location">
    <subcellularLocation>
        <location evidence="1">Membrane</location>
        <topology evidence="1">Single-pass membrane protein</topology>
    </subcellularLocation>
</comment>
<dbReference type="Gene3D" id="2.40.50.100">
    <property type="match status" value="1"/>
</dbReference>
<evidence type="ECO:0000259" key="6">
    <source>
        <dbReference type="Pfam" id="PF25917"/>
    </source>
</evidence>
<dbReference type="SUPFAM" id="SSF111369">
    <property type="entry name" value="HlyD-like secretion proteins"/>
    <property type="match status" value="1"/>
</dbReference>